<evidence type="ECO:0000313" key="3">
    <source>
        <dbReference type="Proteomes" id="UP000823388"/>
    </source>
</evidence>
<sequence>MRLREHYCLINVKAIIHDRTAQMTHANINYERKQQRKRRAVARICLIDMENVPPWLWPCSSRPSTQVVAARMRQRRSGTSAGAGKGAAMAGAEADSNLARPPTPMAVSRSTREPARLQAGAASGRHSRTSAPAACLCRGCGLAWPRVSTAHRLAWPQAALEGLCPANGPAQRLRSKVAWSSLYELP</sequence>
<keyword evidence="3" id="KW-1185">Reference proteome</keyword>
<name>A0A8T0TYZ2_PANVG</name>
<proteinExistence type="predicted"/>
<feature type="region of interest" description="Disordered" evidence="1">
    <location>
        <begin position="74"/>
        <end position="125"/>
    </location>
</feature>
<dbReference type="EMBL" id="CM029043">
    <property type="protein sequence ID" value="KAG2614133.1"/>
    <property type="molecule type" value="Genomic_DNA"/>
</dbReference>
<evidence type="ECO:0000313" key="2">
    <source>
        <dbReference type="EMBL" id="KAG2614133.1"/>
    </source>
</evidence>
<dbReference type="Proteomes" id="UP000823388">
    <property type="component" value="Chromosome 4K"/>
</dbReference>
<dbReference type="AlphaFoldDB" id="A0A8T0TYZ2"/>
<gene>
    <name evidence="2" type="ORF">PVAP13_4KG380502</name>
</gene>
<comment type="caution">
    <text evidence="2">The sequence shown here is derived from an EMBL/GenBank/DDBJ whole genome shotgun (WGS) entry which is preliminary data.</text>
</comment>
<accession>A0A8T0TYZ2</accession>
<organism evidence="2 3">
    <name type="scientific">Panicum virgatum</name>
    <name type="common">Blackwell switchgrass</name>
    <dbReference type="NCBI Taxonomy" id="38727"/>
    <lineage>
        <taxon>Eukaryota</taxon>
        <taxon>Viridiplantae</taxon>
        <taxon>Streptophyta</taxon>
        <taxon>Embryophyta</taxon>
        <taxon>Tracheophyta</taxon>
        <taxon>Spermatophyta</taxon>
        <taxon>Magnoliopsida</taxon>
        <taxon>Liliopsida</taxon>
        <taxon>Poales</taxon>
        <taxon>Poaceae</taxon>
        <taxon>PACMAD clade</taxon>
        <taxon>Panicoideae</taxon>
        <taxon>Panicodae</taxon>
        <taxon>Paniceae</taxon>
        <taxon>Panicinae</taxon>
        <taxon>Panicum</taxon>
        <taxon>Panicum sect. Hiantes</taxon>
    </lineage>
</organism>
<evidence type="ECO:0000256" key="1">
    <source>
        <dbReference type="SAM" id="MobiDB-lite"/>
    </source>
</evidence>
<reference evidence="2" key="1">
    <citation type="submission" date="2020-05" db="EMBL/GenBank/DDBJ databases">
        <title>WGS assembly of Panicum virgatum.</title>
        <authorList>
            <person name="Lovell J.T."/>
            <person name="Jenkins J."/>
            <person name="Shu S."/>
            <person name="Juenger T.E."/>
            <person name="Schmutz J."/>
        </authorList>
    </citation>
    <scope>NUCLEOTIDE SEQUENCE</scope>
    <source>
        <strain evidence="2">AP13</strain>
    </source>
</reference>
<protein>
    <submittedName>
        <fullName evidence="2">Uncharacterized protein</fullName>
    </submittedName>
</protein>